<protein>
    <submittedName>
        <fullName evidence="10">Methyl-accepting chemotaxis protein, putative</fullName>
    </submittedName>
</protein>
<keyword evidence="2" id="KW-0812">Transmembrane</keyword>
<evidence type="ECO:0000256" key="2">
    <source>
        <dbReference type="ARBA" id="ARBA00022692"/>
    </source>
</evidence>
<proteinExistence type="predicted"/>
<feature type="region of interest" description="Disordered" evidence="8">
    <location>
        <begin position="1"/>
        <end position="52"/>
    </location>
</feature>
<dbReference type="Pfam" id="PF00015">
    <property type="entry name" value="MCPsignal"/>
    <property type="match status" value="1"/>
</dbReference>
<name>B6IPE6_RHOCS</name>
<dbReference type="HOGENOM" id="CLU_000445_107_32_5"/>
<dbReference type="GO" id="GO:0016020">
    <property type="term" value="C:membrane"/>
    <property type="evidence" value="ECO:0007669"/>
    <property type="project" value="UniProtKB-SubCell"/>
</dbReference>
<dbReference type="Proteomes" id="UP000001591">
    <property type="component" value="Chromosome"/>
</dbReference>
<keyword evidence="5 6" id="KW-0807">Transducer</keyword>
<dbReference type="KEGG" id="rce:RC1_2261"/>
<dbReference type="AlphaFoldDB" id="B6IPE6"/>
<accession>B6IPE6</accession>
<dbReference type="GO" id="GO:0007165">
    <property type="term" value="P:signal transduction"/>
    <property type="evidence" value="ECO:0007669"/>
    <property type="project" value="UniProtKB-KW"/>
</dbReference>
<evidence type="ECO:0000256" key="7">
    <source>
        <dbReference type="SAM" id="Coils"/>
    </source>
</evidence>
<dbReference type="PANTHER" id="PTHR32089:SF119">
    <property type="entry name" value="METHYL-ACCEPTING CHEMOTAXIS PROTEIN CTPL"/>
    <property type="match status" value="1"/>
</dbReference>
<feature type="domain" description="Methyl-accepting transducer" evidence="9">
    <location>
        <begin position="65"/>
        <end position="301"/>
    </location>
</feature>
<dbReference type="PANTHER" id="PTHR32089">
    <property type="entry name" value="METHYL-ACCEPTING CHEMOTAXIS PROTEIN MCPB"/>
    <property type="match status" value="1"/>
</dbReference>
<evidence type="ECO:0000256" key="6">
    <source>
        <dbReference type="PROSITE-ProRule" id="PRU00284"/>
    </source>
</evidence>
<evidence type="ECO:0000256" key="5">
    <source>
        <dbReference type="ARBA" id="ARBA00023224"/>
    </source>
</evidence>
<dbReference type="SMART" id="SM00283">
    <property type="entry name" value="MA"/>
    <property type="match status" value="1"/>
</dbReference>
<evidence type="ECO:0000313" key="11">
    <source>
        <dbReference type="Proteomes" id="UP000001591"/>
    </source>
</evidence>
<keyword evidence="11" id="KW-1185">Reference proteome</keyword>
<organism evidence="10 11">
    <name type="scientific">Rhodospirillum centenum (strain ATCC 51521 / SW)</name>
    <dbReference type="NCBI Taxonomy" id="414684"/>
    <lineage>
        <taxon>Bacteria</taxon>
        <taxon>Pseudomonadati</taxon>
        <taxon>Pseudomonadota</taxon>
        <taxon>Alphaproteobacteria</taxon>
        <taxon>Rhodospirillales</taxon>
        <taxon>Rhodospirillaceae</taxon>
        <taxon>Rhodospirillum</taxon>
    </lineage>
</organism>
<evidence type="ECO:0000256" key="8">
    <source>
        <dbReference type="SAM" id="MobiDB-lite"/>
    </source>
</evidence>
<comment type="subcellular location">
    <subcellularLocation>
        <location evidence="1">Membrane</location>
        <topology evidence="1">Multi-pass membrane protein</topology>
    </subcellularLocation>
</comment>
<dbReference type="SUPFAM" id="SSF58104">
    <property type="entry name" value="Methyl-accepting chemotaxis protein (MCP) signaling domain"/>
    <property type="match status" value="1"/>
</dbReference>
<feature type="coiled-coil region" evidence="7">
    <location>
        <begin position="122"/>
        <end position="163"/>
    </location>
</feature>
<evidence type="ECO:0000256" key="1">
    <source>
        <dbReference type="ARBA" id="ARBA00004141"/>
    </source>
</evidence>
<dbReference type="STRING" id="414684.RC1_2261"/>
<evidence type="ECO:0000256" key="3">
    <source>
        <dbReference type="ARBA" id="ARBA00022989"/>
    </source>
</evidence>
<reference evidence="10 11" key="1">
    <citation type="journal article" date="2010" name="BMC Genomics">
        <title>Metabolic flexibility revealed in the genome of the cyst-forming alpha-1 proteobacterium Rhodospirillum centenum.</title>
        <authorList>
            <person name="Lu Y.K."/>
            <person name="Marden J."/>
            <person name="Han M."/>
            <person name="Swingley W.D."/>
            <person name="Mastrian S.D."/>
            <person name="Chowdhury S.R."/>
            <person name="Hao J."/>
            <person name="Helmy T."/>
            <person name="Kim S."/>
            <person name="Kurdoglu A.A."/>
            <person name="Matthies H.J."/>
            <person name="Rollo D."/>
            <person name="Stothard P."/>
            <person name="Blankenship R.E."/>
            <person name="Bauer C.E."/>
            <person name="Touchman J.W."/>
        </authorList>
    </citation>
    <scope>NUCLEOTIDE SEQUENCE [LARGE SCALE GENOMIC DNA]</scope>
    <source>
        <strain evidence="11">ATCC 51521 / SW</strain>
    </source>
</reference>
<keyword evidence="7" id="KW-0175">Coiled coil</keyword>
<dbReference type="InterPro" id="IPR004089">
    <property type="entry name" value="MCPsignal_dom"/>
</dbReference>
<dbReference type="eggNOG" id="COG0840">
    <property type="taxonomic scope" value="Bacteria"/>
</dbReference>
<keyword evidence="4" id="KW-0472">Membrane</keyword>
<keyword evidence="3" id="KW-1133">Transmembrane helix</keyword>
<gene>
    <name evidence="10" type="ordered locus">RC1_2261</name>
</gene>
<evidence type="ECO:0000313" key="10">
    <source>
        <dbReference type="EMBL" id="ACI99648.1"/>
    </source>
</evidence>
<dbReference type="Gene3D" id="1.10.287.950">
    <property type="entry name" value="Methyl-accepting chemotaxis protein"/>
    <property type="match status" value="1"/>
</dbReference>
<evidence type="ECO:0000259" key="9">
    <source>
        <dbReference type="PROSITE" id="PS50111"/>
    </source>
</evidence>
<sequence>MVNRCAATVRTRKHSGPGARARSGRAEGRMAYDGQTPPTARQGADGVAGGPGSRVGGAVAEIARDVGSLGVSIADIAGHVDDVTARVEEQDRVFRELRGEAHGMSERNRRVTESTQTARAVAARARSEVESSRDQVERALADIRALTEAVAGIESQLAGLEGALERVGRVAQGINAIAKQTNLLALNATIEAARAGAAGKGFAVVAGEVKALATKTTEATQEIDATLRQLTAEARALITRSGDSVQRAASVRNDTNRIGEVMRTVADAMAEVDREQDRIDSAARAIGDSIAAVEGRIDGLAGGVSQTAANLTGARDRLNGLLSAGERLIGATAELGVETVDTPYIRAAQETAARIARAFEAELARGSLSEADLFDRDYRPVAGTDPQQVMTRFTALTDRLLPDIQEPVLSLSDRVVFCAAVDSNGYLPTHNRRFSQPQRPGERAWNMANSRNRRIFNDRVGLAAGRNTRPFLVQAYRRDMGGGAFALMKDVSAPILVNGRHWGGLRIAYKV</sequence>
<evidence type="ECO:0000256" key="4">
    <source>
        <dbReference type="ARBA" id="ARBA00023136"/>
    </source>
</evidence>
<dbReference type="EMBL" id="CP000613">
    <property type="protein sequence ID" value="ACI99648.1"/>
    <property type="molecule type" value="Genomic_DNA"/>
</dbReference>
<dbReference type="PROSITE" id="PS50111">
    <property type="entry name" value="CHEMOTAXIS_TRANSDUC_2"/>
    <property type="match status" value="1"/>
</dbReference>